<comment type="similarity">
    <text evidence="1">Belongs to the ABC transporter superfamily.</text>
</comment>
<dbReference type="InterPro" id="IPR003593">
    <property type="entry name" value="AAA+_ATPase"/>
</dbReference>
<feature type="region of interest" description="Disordered" evidence="11">
    <location>
        <begin position="1"/>
        <end position="24"/>
    </location>
</feature>
<dbReference type="Pfam" id="PF00005">
    <property type="entry name" value="ABC_tran"/>
    <property type="match status" value="1"/>
</dbReference>
<keyword evidence="14" id="KW-1185">Reference proteome</keyword>
<dbReference type="STRING" id="202789.GCA_001457435_00949"/>
<dbReference type="Gene3D" id="3.40.50.300">
    <property type="entry name" value="P-loop containing nucleotide triphosphate hydrolases"/>
    <property type="match status" value="1"/>
</dbReference>
<dbReference type="InterPro" id="IPR041701">
    <property type="entry name" value="MetN_ABC"/>
</dbReference>
<dbReference type="FunFam" id="3.40.50.300:FF:000056">
    <property type="entry name" value="Cell division ATP-binding protein FtsE"/>
    <property type="match status" value="1"/>
</dbReference>
<evidence type="ECO:0000313" key="14">
    <source>
        <dbReference type="Proteomes" id="UP000009888"/>
    </source>
</evidence>
<dbReference type="InterPro" id="IPR017871">
    <property type="entry name" value="ABC_transporter-like_CS"/>
</dbReference>
<dbReference type="EMBL" id="AGWL01000006">
    <property type="protein sequence ID" value="EKU95027.1"/>
    <property type="molecule type" value="Genomic_DNA"/>
</dbReference>
<accession>K9EVM2</accession>
<keyword evidence="8" id="KW-0472">Membrane</keyword>
<dbReference type="Proteomes" id="UP000009888">
    <property type="component" value="Unassembled WGS sequence"/>
</dbReference>
<keyword evidence="6" id="KW-1278">Translocase</keyword>
<dbReference type="SUPFAM" id="SSF55021">
    <property type="entry name" value="ACT-like"/>
    <property type="match status" value="1"/>
</dbReference>
<evidence type="ECO:0000256" key="9">
    <source>
        <dbReference type="ARBA" id="ARBA00054718"/>
    </source>
</evidence>
<evidence type="ECO:0000256" key="4">
    <source>
        <dbReference type="ARBA" id="ARBA00022741"/>
    </source>
</evidence>
<evidence type="ECO:0000259" key="12">
    <source>
        <dbReference type="PROSITE" id="PS50893"/>
    </source>
</evidence>
<dbReference type="InterPro" id="IPR045865">
    <property type="entry name" value="ACT-like_dom_sf"/>
</dbReference>
<comment type="subunit">
    <text evidence="10">Homodimer. Forms a membrane-associated complex with FtsX.</text>
</comment>
<comment type="caution">
    <text evidence="13">The sequence shown here is derived from an EMBL/GenBank/DDBJ whole genome shotgun (WGS) entry which is preliminary data.</text>
</comment>
<dbReference type="GO" id="GO:0005886">
    <property type="term" value="C:plasma membrane"/>
    <property type="evidence" value="ECO:0007669"/>
    <property type="project" value="UniProtKB-ARBA"/>
</dbReference>
<keyword evidence="2" id="KW-0813">Transport</keyword>
<dbReference type="PROSITE" id="PS00211">
    <property type="entry name" value="ABC_TRANSPORTER_1"/>
    <property type="match status" value="1"/>
</dbReference>
<feature type="domain" description="ABC transporter" evidence="12">
    <location>
        <begin position="32"/>
        <end position="272"/>
    </location>
</feature>
<dbReference type="CDD" id="cd03258">
    <property type="entry name" value="ABC_MetN_methionine_transporter"/>
    <property type="match status" value="1"/>
</dbReference>
<evidence type="ECO:0000256" key="8">
    <source>
        <dbReference type="ARBA" id="ARBA00023136"/>
    </source>
</evidence>
<dbReference type="PROSITE" id="PS50893">
    <property type="entry name" value="ABC_TRANSPORTER_2"/>
    <property type="match status" value="1"/>
</dbReference>
<keyword evidence="4" id="KW-0547">Nucleotide-binding</keyword>
<dbReference type="SMART" id="SM00382">
    <property type="entry name" value="AAA"/>
    <property type="match status" value="1"/>
</dbReference>
<dbReference type="InterPro" id="IPR018449">
    <property type="entry name" value="NIL_domain"/>
</dbReference>
<evidence type="ECO:0000256" key="5">
    <source>
        <dbReference type="ARBA" id="ARBA00022840"/>
    </source>
</evidence>
<evidence type="ECO:0000313" key="13">
    <source>
        <dbReference type="EMBL" id="EKU95027.1"/>
    </source>
</evidence>
<dbReference type="SUPFAM" id="SSF52540">
    <property type="entry name" value="P-loop containing nucleoside triphosphate hydrolases"/>
    <property type="match status" value="1"/>
</dbReference>
<proteinExistence type="inferred from homology"/>
<evidence type="ECO:0000256" key="10">
    <source>
        <dbReference type="ARBA" id="ARBA00063837"/>
    </source>
</evidence>
<dbReference type="PANTHER" id="PTHR43166:SF30">
    <property type="entry name" value="METHIONINE IMPORT ATP-BINDING PROTEIN METN"/>
    <property type="match status" value="1"/>
</dbReference>
<dbReference type="GO" id="GO:0005524">
    <property type="term" value="F:ATP binding"/>
    <property type="evidence" value="ECO:0007669"/>
    <property type="project" value="UniProtKB-KW"/>
</dbReference>
<dbReference type="eggNOG" id="COG1135">
    <property type="taxonomic scope" value="Bacteria"/>
</dbReference>
<dbReference type="HOGENOM" id="CLU_000604_1_3_11"/>
<evidence type="ECO:0000256" key="11">
    <source>
        <dbReference type="SAM" id="MobiDB-lite"/>
    </source>
</evidence>
<dbReference type="Gene3D" id="3.30.70.260">
    <property type="match status" value="1"/>
</dbReference>
<gene>
    <name evidence="13" type="ORF">HMPREF9233_01165</name>
</gene>
<dbReference type="Pfam" id="PF09383">
    <property type="entry name" value="NIL"/>
    <property type="match status" value="1"/>
</dbReference>
<dbReference type="PATRIC" id="fig|883066.3.peg.1223"/>
<keyword evidence="5" id="KW-0067">ATP-binding</keyword>
<sequence>MSSTSSLENPEGSLSELTPGLSPEEDPNFPIIKLENITKIFSAGKTSSVLAVKDVSLDIYRGDIFGIIGFSGAGKSTLVRCINLLERPTKGTVTVRGKDLTRLPASKLRAERTKIGMIFQHFNLLPSRTIAENVAYPLAGSGLSKKKIKAKVARLLDLVGIADKADAHPGELSGGQKQRVAIARALANDPEILLCDEATSALDPQTTQSILDLLRDLQKRLDLTVVVITHEMAVVKEICNRIAVMENGEVVEEGDILSVFTNPQQEVTQNFIRSTSPLTKANRLIEEGSPVVDLEPGELIVRLSYREQRVSEPLISGISRRFGVNLNIISADVQIVNGSPVGGIVAIVSGPERDVANALGYFKDNNVGTEVLKDARLPR</sequence>
<keyword evidence="7" id="KW-0029">Amino-acid transport</keyword>
<keyword evidence="3" id="KW-1003">Cell membrane</keyword>
<evidence type="ECO:0000256" key="1">
    <source>
        <dbReference type="ARBA" id="ARBA00005417"/>
    </source>
</evidence>
<protein>
    <recommendedName>
        <fullName evidence="12">ABC transporter domain-containing protein</fullName>
    </recommendedName>
</protein>
<dbReference type="GO" id="GO:0006865">
    <property type="term" value="P:amino acid transport"/>
    <property type="evidence" value="ECO:0007669"/>
    <property type="project" value="UniProtKB-KW"/>
</dbReference>
<evidence type="ECO:0000256" key="6">
    <source>
        <dbReference type="ARBA" id="ARBA00022967"/>
    </source>
</evidence>
<dbReference type="InterPro" id="IPR027417">
    <property type="entry name" value="P-loop_NTPase"/>
</dbReference>
<evidence type="ECO:0000256" key="3">
    <source>
        <dbReference type="ARBA" id="ARBA00022475"/>
    </source>
</evidence>
<dbReference type="AlphaFoldDB" id="K9EVM2"/>
<name>K9EVM2_9ACTO</name>
<dbReference type="InterPro" id="IPR003439">
    <property type="entry name" value="ABC_transporter-like_ATP-bd"/>
</dbReference>
<dbReference type="SMART" id="SM00930">
    <property type="entry name" value="NIL"/>
    <property type="match status" value="1"/>
</dbReference>
<dbReference type="InterPro" id="IPR050086">
    <property type="entry name" value="MetN_ABC_transporter-like"/>
</dbReference>
<dbReference type="GO" id="GO:0016887">
    <property type="term" value="F:ATP hydrolysis activity"/>
    <property type="evidence" value="ECO:0007669"/>
    <property type="project" value="InterPro"/>
</dbReference>
<dbReference type="RefSeq" id="WP_007001371.1">
    <property type="nucleotide sequence ID" value="NZ_JH992955.1"/>
</dbReference>
<evidence type="ECO:0000256" key="2">
    <source>
        <dbReference type="ARBA" id="ARBA00022448"/>
    </source>
</evidence>
<comment type="function">
    <text evidence="9">Part of the ABC transporter FtsEX involved in cellular division. Has ATPase activity.</text>
</comment>
<dbReference type="PANTHER" id="PTHR43166">
    <property type="entry name" value="AMINO ACID IMPORT ATP-BINDING PROTEIN"/>
    <property type="match status" value="1"/>
</dbReference>
<reference evidence="13 14" key="1">
    <citation type="submission" date="2012-09" db="EMBL/GenBank/DDBJ databases">
        <title>The Genome Sequence of Actinobaculum massiliae ACS-171-V-COL2.</title>
        <authorList>
            <consortium name="The Broad Institute Genome Sequencing Platform"/>
            <person name="Earl A."/>
            <person name="Ward D."/>
            <person name="Feldgarden M."/>
            <person name="Gevers D."/>
            <person name="Saerens B."/>
            <person name="Vaneechoutte M."/>
            <person name="Walker B."/>
            <person name="Young S.K."/>
            <person name="Zeng Q."/>
            <person name="Gargeya S."/>
            <person name="Fitzgerald M."/>
            <person name="Haas B."/>
            <person name="Abouelleil A."/>
            <person name="Alvarado L."/>
            <person name="Arachchi H.M."/>
            <person name="Berlin A."/>
            <person name="Chapman S.B."/>
            <person name="Goldberg J."/>
            <person name="Griggs A."/>
            <person name="Gujja S."/>
            <person name="Hansen M."/>
            <person name="Howarth C."/>
            <person name="Imamovic A."/>
            <person name="Larimer J."/>
            <person name="McCowen C."/>
            <person name="Montmayeur A."/>
            <person name="Murphy C."/>
            <person name="Neiman D."/>
            <person name="Pearson M."/>
            <person name="Priest M."/>
            <person name="Roberts A."/>
            <person name="Saif S."/>
            <person name="Shea T."/>
            <person name="Sisk P."/>
            <person name="Sykes S."/>
            <person name="Wortman J."/>
            <person name="Nusbaum C."/>
            <person name="Birren B."/>
        </authorList>
    </citation>
    <scope>NUCLEOTIDE SEQUENCE [LARGE SCALE GENOMIC DNA]</scope>
    <source>
        <strain evidence="14">ACS-171-V-Col2</strain>
    </source>
</reference>
<organism evidence="13 14">
    <name type="scientific">Actinobaculum massiliense ACS-171-V-Col2</name>
    <dbReference type="NCBI Taxonomy" id="883066"/>
    <lineage>
        <taxon>Bacteria</taxon>
        <taxon>Bacillati</taxon>
        <taxon>Actinomycetota</taxon>
        <taxon>Actinomycetes</taxon>
        <taxon>Actinomycetales</taxon>
        <taxon>Actinomycetaceae</taxon>
        <taxon>Actinobaculum</taxon>
    </lineage>
</organism>
<evidence type="ECO:0000256" key="7">
    <source>
        <dbReference type="ARBA" id="ARBA00022970"/>
    </source>
</evidence>